<evidence type="ECO:0000313" key="7">
    <source>
        <dbReference type="Proteomes" id="UP000215086"/>
    </source>
</evidence>
<dbReference type="PANTHER" id="PTHR14413:SF16">
    <property type="entry name" value="LARGE RIBOSOMAL SUBUNIT PROTEIN BL17M"/>
    <property type="match status" value="1"/>
</dbReference>
<dbReference type="GO" id="GO:0006412">
    <property type="term" value="P:translation"/>
    <property type="evidence" value="ECO:0007669"/>
    <property type="project" value="InterPro"/>
</dbReference>
<evidence type="ECO:0000256" key="4">
    <source>
        <dbReference type="ARBA" id="ARBA00035494"/>
    </source>
</evidence>
<reference evidence="6 7" key="1">
    <citation type="journal article" name="Front. Microbiol.">
        <title>Sugar Metabolism of the First Thermophilic Planctomycete Thermogutta terrifontis: Comparative Genomic and Transcriptomic Approaches.</title>
        <authorList>
            <person name="Elcheninov A.G."/>
            <person name="Menzel P."/>
            <person name="Gudbergsdottir S.R."/>
            <person name="Slesarev A.I."/>
            <person name="Kadnikov V.V."/>
            <person name="Krogh A."/>
            <person name="Bonch-Osmolovskaya E.A."/>
            <person name="Peng X."/>
            <person name="Kublanov I.V."/>
        </authorList>
    </citation>
    <scope>NUCLEOTIDE SEQUENCE [LARGE SCALE GENOMIC DNA]</scope>
    <source>
        <strain evidence="6 7">R1</strain>
    </source>
</reference>
<evidence type="ECO:0000256" key="1">
    <source>
        <dbReference type="ARBA" id="ARBA00008777"/>
    </source>
</evidence>
<dbReference type="SUPFAM" id="SSF64263">
    <property type="entry name" value="Prokaryotic ribosomal protein L17"/>
    <property type="match status" value="1"/>
</dbReference>
<protein>
    <recommendedName>
        <fullName evidence="4">50S ribosomal protein L17</fullName>
    </recommendedName>
</protein>
<dbReference type="Proteomes" id="UP000215086">
    <property type="component" value="Chromosome"/>
</dbReference>
<name>A0A286RDH2_9BACT</name>
<evidence type="ECO:0000256" key="2">
    <source>
        <dbReference type="ARBA" id="ARBA00022980"/>
    </source>
</evidence>
<accession>A0A286RDH2</accession>
<dbReference type="InterPro" id="IPR000456">
    <property type="entry name" value="Ribosomal_bL17"/>
</dbReference>
<dbReference type="PANTHER" id="PTHR14413">
    <property type="entry name" value="RIBOSOMAL PROTEIN L17"/>
    <property type="match status" value="1"/>
</dbReference>
<dbReference type="KEGG" id="ttf:THTE_1413"/>
<comment type="similarity">
    <text evidence="1">Belongs to the bacterial ribosomal protein bL17 family.</text>
</comment>
<dbReference type="InterPro" id="IPR036373">
    <property type="entry name" value="Ribosomal_bL17_sf"/>
</dbReference>
<feature type="compositionally biased region" description="Polar residues" evidence="5">
    <location>
        <begin position="186"/>
        <end position="206"/>
    </location>
</feature>
<keyword evidence="3" id="KW-0687">Ribonucleoprotein</keyword>
<evidence type="ECO:0000256" key="5">
    <source>
        <dbReference type="SAM" id="MobiDB-lite"/>
    </source>
</evidence>
<dbReference type="GO" id="GO:0003735">
    <property type="term" value="F:structural constituent of ribosome"/>
    <property type="evidence" value="ECO:0007669"/>
    <property type="project" value="InterPro"/>
</dbReference>
<evidence type="ECO:0000313" key="6">
    <source>
        <dbReference type="EMBL" id="ASV74015.1"/>
    </source>
</evidence>
<feature type="region of interest" description="Disordered" evidence="5">
    <location>
        <begin position="163"/>
        <end position="206"/>
    </location>
</feature>
<proteinExistence type="inferred from homology"/>
<dbReference type="Pfam" id="PF01196">
    <property type="entry name" value="Ribosomal_L17"/>
    <property type="match status" value="1"/>
</dbReference>
<dbReference type="Gene3D" id="3.90.1030.10">
    <property type="entry name" value="Ribosomal protein L17"/>
    <property type="match status" value="1"/>
</dbReference>
<keyword evidence="2 6" id="KW-0689">Ribosomal protein</keyword>
<dbReference type="EMBL" id="CP018477">
    <property type="protein sequence ID" value="ASV74015.1"/>
    <property type="molecule type" value="Genomic_DNA"/>
</dbReference>
<evidence type="ECO:0000256" key="3">
    <source>
        <dbReference type="ARBA" id="ARBA00023274"/>
    </source>
</evidence>
<keyword evidence="7" id="KW-1185">Reference proteome</keyword>
<gene>
    <name evidence="6" type="ORF">THTE_1413</name>
</gene>
<sequence length="206" mass="23590">MLRNLASALFLTEGEFIFEEEEPYVRGRIVTTLAKAKEVRPLVEKCITIAKRVLPLLEEAKRLEPTAPRNSEAWRAWRQSEAWYEWNRKMAPVVAARRRVLRLLGNNKEAMRIVFERVAPRFIDRPGGYTRIVRLAKRRVGDAGIRAILEFVGRNDRVKRRRTIKPEFESEPVLETPPSPPATQALEASQASSQPTEQSAGEQTNT</sequence>
<dbReference type="AlphaFoldDB" id="A0A286RDH2"/>
<dbReference type="GO" id="GO:0022625">
    <property type="term" value="C:cytosolic large ribosomal subunit"/>
    <property type="evidence" value="ECO:0007669"/>
    <property type="project" value="TreeGrafter"/>
</dbReference>
<organism evidence="6 7">
    <name type="scientific">Thermogutta terrifontis</name>
    <dbReference type="NCBI Taxonomy" id="1331910"/>
    <lineage>
        <taxon>Bacteria</taxon>
        <taxon>Pseudomonadati</taxon>
        <taxon>Planctomycetota</taxon>
        <taxon>Planctomycetia</taxon>
        <taxon>Pirellulales</taxon>
        <taxon>Thermoguttaceae</taxon>
        <taxon>Thermogutta</taxon>
    </lineage>
</organism>